<sequence length="184" mass="21723">MPIVRVAKSKWQQKIQLLQMVLLGTLIFCQSKNKPLQSQMTILIHSEEFQLFASNYGRLDSFCLWHLSNKTGAFICRFHGIYTLEVSRDQIPGLQGINPMLLRANIKSPHSSGKRYFVFIVTEVGYMKLYRTGIYTNRRKNFGYGKRSYGRQKVEFLKKMILSHFSMVSYQYTWKRDNVNFREE</sequence>
<accession>A0A5E4QFR0</accession>
<dbReference type="Proteomes" id="UP000324832">
    <property type="component" value="Unassembled WGS sequence"/>
</dbReference>
<organism evidence="1 2">
    <name type="scientific">Leptidea sinapis</name>
    <dbReference type="NCBI Taxonomy" id="189913"/>
    <lineage>
        <taxon>Eukaryota</taxon>
        <taxon>Metazoa</taxon>
        <taxon>Ecdysozoa</taxon>
        <taxon>Arthropoda</taxon>
        <taxon>Hexapoda</taxon>
        <taxon>Insecta</taxon>
        <taxon>Pterygota</taxon>
        <taxon>Neoptera</taxon>
        <taxon>Endopterygota</taxon>
        <taxon>Lepidoptera</taxon>
        <taxon>Glossata</taxon>
        <taxon>Ditrysia</taxon>
        <taxon>Papilionoidea</taxon>
        <taxon>Pieridae</taxon>
        <taxon>Dismorphiinae</taxon>
        <taxon>Leptidea</taxon>
    </lineage>
</organism>
<evidence type="ECO:0000313" key="2">
    <source>
        <dbReference type="Proteomes" id="UP000324832"/>
    </source>
</evidence>
<keyword evidence="2" id="KW-1185">Reference proteome</keyword>
<name>A0A5E4QFR0_9NEOP</name>
<dbReference type="EMBL" id="FZQP02002559">
    <property type="protein sequence ID" value="VVC96114.1"/>
    <property type="molecule type" value="Genomic_DNA"/>
</dbReference>
<proteinExistence type="predicted"/>
<dbReference type="AlphaFoldDB" id="A0A5E4QFR0"/>
<evidence type="ECO:0000313" key="1">
    <source>
        <dbReference type="EMBL" id="VVC96114.1"/>
    </source>
</evidence>
<gene>
    <name evidence="1" type="ORF">LSINAPIS_LOCUS7679</name>
</gene>
<reference evidence="1 2" key="1">
    <citation type="submission" date="2017-07" db="EMBL/GenBank/DDBJ databases">
        <authorList>
            <person name="Talla V."/>
            <person name="Backstrom N."/>
        </authorList>
    </citation>
    <scope>NUCLEOTIDE SEQUENCE [LARGE SCALE GENOMIC DNA]</scope>
</reference>
<protein>
    <submittedName>
        <fullName evidence="1">Uncharacterized protein</fullName>
    </submittedName>
</protein>